<dbReference type="PANTHER" id="PTHR41247">
    <property type="entry name" value="HTH-TYPE TRANSCRIPTIONAL REPRESSOR YCNK"/>
    <property type="match status" value="1"/>
</dbReference>
<dbReference type="OrthoDB" id="982633at2"/>
<evidence type="ECO:0008006" key="3">
    <source>
        <dbReference type="Google" id="ProtNLM"/>
    </source>
</evidence>
<sequence>MRKIYATLVIALLFAGCTIDKEPHVKSTMFQSVSPAEATLTQSGKNKEFCVRCGMNLIMYYKTSHAAEDEKHHYQYCSIHCLEEHLGEGVTLKNPKVVDVDSLKFIPVGDAYYVVGSNVRGTMTRVSKYAFLNRSMAKEFQAKYGGEIMSFKGALEVAKKDFKR</sequence>
<dbReference type="Proteomes" id="UP000015520">
    <property type="component" value="Unassembled WGS sequence"/>
</dbReference>
<reference evidence="1 2" key="1">
    <citation type="submission" date="2013-07" db="EMBL/GenBank/DDBJ databases">
        <title>Sulfurimonas hongkongensis AST-10 Genome Sequencing.</title>
        <authorList>
            <person name="Cai L."/>
            <person name="Zhang T."/>
        </authorList>
    </citation>
    <scope>NUCLEOTIDE SEQUENCE [LARGE SCALE GENOMIC DNA]</scope>
    <source>
        <strain evidence="1 2">AST-10</strain>
    </source>
</reference>
<protein>
    <recommendedName>
        <fullName evidence="3">NosL family protein</fullName>
    </recommendedName>
</protein>
<evidence type="ECO:0000313" key="1">
    <source>
        <dbReference type="EMBL" id="EQB40010.1"/>
    </source>
</evidence>
<accession>T0JFY8</accession>
<dbReference type="Pfam" id="PF05573">
    <property type="entry name" value="NosL"/>
    <property type="match status" value="1"/>
</dbReference>
<dbReference type="Gene3D" id="3.30.70.2050">
    <property type="match status" value="1"/>
</dbReference>
<dbReference type="eggNOG" id="COG4314">
    <property type="taxonomic scope" value="Bacteria"/>
</dbReference>
<dbReference type="RefSeq" id="WP_021286883.1">
    <property type="nucleotide sequence ID" value="NZ_AUPZ01000004.1"/>
</dbReference>
<dbReference type="SUPFAM" id="SSF160387">
    <property type="entry name" value="NosL/MerB-like"/>
    <property type="match status" value="1"/>
</dbReference>
<keyword evidence="2" id="KW-1185">Reference proteome</keyword>
<dbReference type="PROSITE" id="PS51257">
    <property type="entry name" value="PROKAR_LIPOPROTEIN"/>
    <property type="match status" value="1"/>
</dbReference>
<organism evidence="1 2">
    <name type="scientific">Sulfurimonas hongkongensis</name>
    <dbReference type="NCBI Taxonomy" id="1172190"/>
    <lineage>
        <taxon>Bacteria</taxon>
        <taxon>Pseudomonadati</taxon>
        <taxon>Campylobacterota</taxon>
        <taxon>Epsilonproteobacteria</taxon>
        <taxon>Campylobacterales</taxon>
        <taxon>Sulfurimonadaceae</taxon>
        <taxon>Sulfurimonas</taxon>
    </lineage>
</organism>
<dbReference type="PANTHER" id="PTHR41247:SF1">
    <property type="entry name" value="HTH-TYPE TRANSCRIPTIONAL REPRESSOR YCNK"/>
    <property type="match status" value="1"/>
</dbReference>
<proteinExistence type="predicted"/>
<dbReference type="PATRIC" id="fig|1172190.3.peg.589"/>
<comment type="caution">
    <text evidence="1">The sequence shown here is derived from an EMBL/GenBank/DDBJ whole genome shotgun (WGS) entry which is preliminary data.</text>
</comment>
<evidence type="ECO:0000313" key="2">
    <source>
        <dbReference type="Proteomes" id="UP000015520"/>
    </source>
</evidence>
<dbReference type="EMBL" id="AUPZ01000004">
    <property type="protein sequence ID" value="EQB40010.1"/>
    <property type="molecule type" value="Genomic_DNA"/>
</dbReference>
<dbReference type="STRING" id="1172190.M947_03020"/>
<dbReference type="InterPro" id="IPR008719">
    <property type="entry name" value="N2O_reductase_NosL"/>
</dbReference>
<gene>
    <name evidence="1" type="ORF">M947_03020</name>
</gene>
<name>T0JFY8_9BACT</name>
<dbReference type="AlphaFoldDB" id="T0JFY8"/>